<comment type="caution">
    <text evidence="4">The sequence shown here is derived from an EMBL/GenBank/DDBJ whole genome shotgun (WGS) entry which is preliminary data.</text>
</comment>
<dbReference type="InterPro" id="IPR051010">
    <property type="entry name" value="BCAA_transport"/>
</dbReference>
<dbReference type="Pfam" id="PF13458">
    <property type="entry name" value="Peripla_BP_6"/>
    <property type="match status" value="1"/>
</dbReference>
<dbReference type="SUPFAM" id="SSF53822">
    <property type="entry name" value="Periplasmic binding protein-like I"/>
    <property type="match status" value="1"/>
</dbReference>
<dbReference type="Proteomes" id="UP000885690">
    <property type="component" value="Unassembled WGS sequence"/>
</dbReference>
<gene>
    <name evidence="4" type="ORF">ENF32_04605</name>
</gene>
<dbReference type="Gene3D" id="3.40.50.2300">
    <property type="match status" value="2"/>
</dbReference>
<organism evidence="4">
    <name type="scientific">Thermosulfidibacter takaii</name>
    <dbReference type="NCBI Taxonomy" id="412593"/>
    <lineage>
        <taxon>Bacteria</taxon>
        <taxon>Pseudomonadati</taxon>
        <taxon>Thermosulfidibacterota</taxon>
        <taxon>Thermosulfidibacteria</taxon>
        <taxon>Thermosulfidibacterales</taxon>
        <taxon>Thermosulfidibacteraceae</taxon>
    </lineage>
</organism>
<reference evidence="4" key="1">
    <citation type="journal article" date="2020" name="mSystems">
        <title>Genome- and Community-Level Interaction Insights into Carbon Utilization and Element Cycling Functions of Hydrothermarchaeota in Hydrothermal Sediment.</title>
        <authorList>
            <person name="Zhou Z."/>
            <person name="Liu Y."/>
            <person name="Xu W."/>
            <person name="Pan J."/>
            <person name="Luo Z.H."/>
            <person name="Li M."/>
        </authorList>
    </citation>
    <scope>NUCLEOTIDE SEQUENCE [LARGE SCALE GENOMIC DNA]</scope>
    <source>
        <strain evidence="4">HyVt-115</strain>
    </source>
</reference>
<protein>
    <submittedName>
        <fullName evidence="4">Amino acid ABC transporter substrate-binding protein</fullName>
    </submittedName>
</protein>
<evidence type="ECO:0000313" key="4">
    <source>
        <dbReference type="EMBL" id="HDD53328.1"/>
    </source>
</evidence>
<evidence type="ECO:0000256" key="1">
    <source>
        <dbReference type="ARBA" id="ARBA00010062"/>
    </source>
</evidence>
<dbReference type="InterPro" id="IPR028082">
    <property type="entry name" value="Peripla_BP_I"/>
</dbReference>
<comment type="similarity">
    <text evidence="1">Belongs to the leucine-binding protein family.</text>
</comment>
<evidence type="ECO:0000259" key="3">
    <source>
        <dbReference type="Pfam" id="PF13458"/>
    </source>
</evidence>
<dbReference type="AlphaFoldDB" id="A0A7C0U6I8"/>
<name>A0A7C0U6I8_9BACT</name>
<accession>A0A7C0U6I8</accession>
<dbReference type="PANTHER" id="PTHR30483:SF6">
    <property type="entry name" value="PERIPLASMIC BINDING PROTEIN OF ABC TRANSPORTER FOR NATURAL AMINO ACIDS"/>
    <property type="match status" value="1"/>
</dbReference>
<sequence>MRFLVIFLLLSLSPWSLWGGELEVGEVEPLTGFLSHQGMALHRGLVLALEDTARGVSCTLLVRDDSSHPPGARAAAEDLVAKGVQVLTGGYVDSLVGPVAQVALRHRIPYLAPASLMAGLTRGENPYFFRISSGEALLDTLHRGIKELFHPWKVAIFYPSTPGATELATRLAELLRAEGVQVVALERFDPSSGVLAPLLFRIKGRVDLLVSFGFFADNVRMIKALRRYRLRVGEFLGVFGMEERELVEELGREADGLWGTTSWLPHLPYPGTEEESRRFVEAFRRRFGVAPRPLAMHGYAAGKTILAAARFLLESGKPLTPDNMARALREVRVLTPMGPISFDDRGEPGSYRRVIFRIEGGAPRLCWGR</sequence>
<dbReference type="PANTHER" id="PTHR30483">
    <property type="entry name" value="LEUCINE-SPECIFIC-BINDING PROTEIN"/>
    <property type="match status" value="1"/>
</dbReference>
<feature type="domain" description="Leucine-binding protein" evidence="3">
    <location>
        <begin position="23"/>
        <end position="348"/>
    </location>
</feature>
<evidence type="ECO:0000256" key="2">
    <source>
        <dbReference type="ARBA" id="ARBA00022729"/>
    </source>
</evidence>
<dbReference type="EMBL" id="DQWS01000171">
    <property type="protein sequence ID" value="HDD53328.1"/>
    <property type="molecule type" value="Genomic_DNA"/>
</dbReference>
<keyword evidence="2" id="KW-0732">Signal</keyword>
<dbReference type="InterPro" id="IPR028081">
    <property type="entry name" value="Leu-bd"/>
</dbReference>
<proteinExistence type="inferred from homology"/>